<dbReference type="GO" id="GO:0000271">
    <property type="term" value="P:polysaccharide biosynthetic process"/>
    <property type="evidence" value="ECO:0007669"/>
    <property type="project" value="TreeGrafter"/>
</dbReference>
<dbReference type="RefSeq" id="WP_005490265.1">
    <property type="nucleotide sequence ID" value="NZ_CAUI01000023.1"/>
</dbReference>
<dbReference type="GO" id="GO:0005829">
    <property type="term" value="C:cytosol"/>
    <property type="evidence" value="ECO:0007669"/>
    <property type="project" value="TreeGrafter"/>
</dbReference>
<keyword evidence="3 4" id="KW-0413">Isomerase</keyword>
<dbReference type="UniPathway" id="UPA00124"/>
<dbReference type="Pfam" id="PF00908">
    <property type="entry name" value="dTDP_sugar_isom"/>
    <property type="match status" value="1"/>
</dbReference>
<dbReference type="CDD" id="cd00438">
    <property type="entry name" value="cupin_RmlC"/>
    <property type="match status" value="1"/>
</dbReference>
<dbReference type="InParanoid" id="M5E4P4"/>
<sequence>MELIDTKLDEVYIIKNLVFEDQRGTFCKTFNTEMFSENDLCNSFKESYYSISQKDVIRGMHFQLPPHDHHKLVCVPYGEVMDVILDLRKNSDTYGEYINVNLSAENRNSIYIPKGLAHGFKALKNNTITVYNVSTVYNENSDSGVHWNSFGLDWNVNNPIISEKDQKLIKFNNFNSPF</sequence>
<dbReference type="OrthoDB" id="9800680at2"/>
<feature type="active site" description="Proton donor" evidence="1">
    <location>
        <position position="131"/>
    </location>
</feature>
<evidence type="ECO:0000313" key="5">
    <source>
        <dbReference type="Proteomes" id="UP000012063"/>
    </source>
</evidence>
<accession>M5E4P4</accession>
<gene>
    <name evidence="4" type="ORF">HSACCH_02452</name>
</gene>
<protein>
    <recommendedName>
        <fullName evidence="3">dTDP-4-dehydrorhamnose 3,5-epimerase</fullName>
        <ecNumber evidence="3">5.1.3.13</ecNumber>
    </recommendedName>
    <alternativeName>
        <fullName evidence="3">Thymidine diphospho-4-keto-rhamnose 3,5-epimerase</fullName>
    </alternativeName>
</protein>
<dbReference type="PANTHER" id="PTHR21047:SF2">
    <property type="entry name" value="THYMIDINE DIPHOSPHO-4-KETO-RHAMNOSE 3,5-EPIMERASE"/>
    <property type="match status" value="1"/>
</dbReference>
<comment type="caution">
    <text evidence="4">The sequence shown here is derived from an EMBL/GenBank/DDBJ whole genome shotgun (WGS) entry which is preliminary data.</text>
</comment>
<evidence type="ECO:0000256" key="3">
    <source>
        <dbReference type="RuleBase" id="RU364069"/>
    </source>
</evidence>
<comment type="function">
    <text evidence="3">Catalyzes the epimerization of the C3' and C5'positions of dTDP-6-deoxy-D-xylo-4-hexulose, forming dTDP-6-deoxy-L-lyxo-4-hexulose.</text>
</comment>
<comment type="catalytic activity">
    <reaction evidence="3">
        <text>dTDP-4-dehydro-6-deoxy-alpha-D-glucose = dTDP-4-dehydro-beta-L-rhamnose</text>
        <dbReference type="Rhea" id="RHEA:16969"/>
        <dbReference type="ChEBI" id="CHEBI:57649"/>
        <dbReference type="ChEBI" id="CHEBI:62830"/>
        <dbReference type="EC" id="5.1.3.13"/>
    </reaction>
</comment>
<comment type="subunit">
    <text evidence="3">Homodimer.</text>
</comment>
<evidence type="ECO:0000256" key="2">
    <source>
        <dbReference type="PIRSR" id="PIRSR600888-3"/>
    </source>
</evidence>
<evidence type="ECO:0000256" key="1">
    <source>
        <dbReference type="PIRSR" id="PIRSR600888-1"/>
    </source>
</evidence>
<dbReference type="eggNOG" id="COG1898">
    <property type="taxonomic scope" value="Bacteria"/>
</dbReference>
<dbReference type="InterPro" id="IPR011051">
    <property type="entry name" value="RmlC_Cupin_sf"/>
</dbReference>
<comment type="similarity">
    <text evidence="3">Belongs to the dTDP-4-dehydrorhamnose 3,5-epimerase family.</text>
</comment>
<dbReference type="InterPro" id="IPR000888">
    <property type="entry name" value="RmlC-like"/>
</dbReference>
<evidence type="ECO:0000313" key="4">
    <source>
        <dbReference type="EMBL" id="CCU80950.1"/>
    </source>
</evidence>
<dbReference type="FunCoup" id="M5E4P4">
    <property type="interactions" value="128"/>
</dbReference>
<dbReference type="EMBL" id="CAUI01000023">
    <property type="protein sequence ID" value="CCU80950.1"/>
    <property type="molecule type" value="Genomic_DNA"/>
</dbReference>
<dbReference type="GO" id="GO:0008830">
    <property type="term" value="F:dTDP-4-dehydrorhamnose 3,5-epimerase activity"/>
    <property type="evidence" value="ECO:0007669"/>
    <property type="project" value="UniProtKB-UniRule"/>
</dbReference>
<organism evidence="4 5">
    <name type="scientific">Halanaerobium saccharolyticum subsp. saccharolyticum DSM 6643</name>
    <dbReference type="NCBI Taxonomy" id="1293054"/>
    <lineage>
        <taxon>Bacteria</taxon>
        <taxon>Bacillati</taxon>
        <taxon>Bacillota</taxon>
        <taxon>Clostridia</taxon>
        <taxon>Halanaerobiales</taxon>
        <taxon>Halanaerobiaceae</taxon>
        <taxon>Halanaerobium</taxon>
    </lineage>
</organism>
<dbReference type="AlphaFoldDB" id="M5E4P4"/>
<comment type="pathway">
    <text evidence="3">Carbohydrate biosynthesis; dTDP-L-rhamnose biosynthesis.</text>
</comment>
<dbReference type="STRING" id="1293054.HSACCH_02452"/>
<dbReference type="GO" id="GO:0019305">
    <property type="term" value="P:dTDP-rhamnose biosynthetic process"/>
    <property type="evidence" value="ECO:0007669"/>
    <property type="project" value="UniProtKB-UniRule"/>
</dbReference>
<dbReference type="PANTHER" id="PTHR21047">
    <property type="entry name" value="DTDP-6-DEOXY-D-GLUCOSE-3,5 EPIMERASE"/>
    <property type="match status" value="1"/>
</dbReference>
<dbReference type="EC" id="5.1.3.13" evidence="3"/>
<feature type="site" description="Participates in a stacking interaction with the thymidine ring of dTDP-4-oxo-6-deoxyglucose" evidence="2">
    <location>
        <position position="137"/>
    </location>
</feature>
<feature type="active site" description="Proton acceptor" evidence="1">
    <location>
        <position position="61"/>
    </location>
</feature>
<reference evidence="5" key="1">
    <citation type="journal article" date="2013" name="Genome Announc.">
        <title>Genome Sequence of Halanaerobium saccharolyticum subsp. saccharolyticum Strain DSM 6643T, a Halophilic Hydrogen-Producing Bacterium.</title>
        <authorList>
            <person name="Kivisto A."/>
            <person name="Larjo A."/>
            <person name="Ciranna A."/>
            <person name="Santala V."/>
            <person name="Roos C."/>
            <person name="Karp M."/>
        </authorList>
    </citation>
    <scope>NUCLEOTIDE SEQUENCE [LARGE SCALE GENOMIC DNA]</scope>
    <source>
        <strain evidence="5">DSM 6643</strain>
    </source>
</reference>
<dbReference type="SUPFAM" id="SSF51182">
    <property type="entry name" value="RmlC-like cupins"/>
    <property type="match status" value="1"/>
</dbReference>
<keyword evidence="5" id="KW-1185">Reference proteome</keyword>
<proteinExistence type="inferred from homology"/>
<dbReference type="InterPro" id="IPR014710">
    <property type="entry name" value="RmlC-like_jellyroll"/>
</dbReference>
<name>M5E4P4_9FIRM</name>
<dbReference type="Gene3D" id="2.60.120.10">
    <property type="entry name" value="Jelly Rolls"/>
    <property type="match status" value="1"/>
</dbReference>
<dbReference type="Proteomes" id="UP000012063">
    <property type="component" value="Unassembled WGS sequence"/>
</dbReference>
<dbReference type="NCBIfam" id="TIGR01221">
    <property type="entry name" value="rmlC"/>
    <property type="match status" value="1"/>
</dbReference>